<proteinExistence type="predicted"/>
<feature type="domain" description="Major facilitator superfamily (MFS) profile" evidence="5">
    <location>
        <begin position="5"/>
        <end position="387"/>
    </location>
</feature>
<dbReference type="PANTHER" id="PTHR23523:SF2">
    <property type="entry name" value="2-NITROIMIDAZOLE TRANSPORTER"/>
    <property type="match status" value="1"/>
</dbReference>
<dbReference type="OrthoDB" id="5317164at2"/>
<dbReference type="AlphaFoldDB" id="A0A5E4REZ3"/>
<dbReference type="EMBL" id="CABPSH010000001">
    <property type="protein sequence ID" value="VVD60579.1"/>
    <property type="molecule type" value="Genomic_DNA"/>
</dbReference>
<evidence type="ECO:0000313" key="7">
    <source>
        <dbReference type="Proteomes" id="UP000400981"/>
    </source>
</evidence>
<evidence type="ECO:0000256" key="3">
    <source>
        <dbReference type="ARBA" id="ARBA00023136"/>
    </source>
</evidence>
<feature type="transmembrane region" description="Helical" evidence="4">
    <location>
        <begin position="164"/>
        <end position="183"/>
    </location>
</feature>
<evidence type="ECO:0000256" key="4">
    <source>
        <dbReference type="SAM" id="Phobius"/>
    </source>
</evidence>
<dbReference type="Proteomes" id="UP000400981">
    <property type="component" value="Unassembled WGS sequence"/>
</dbReference>
<name>A0A5E4REZ3_9BURK</name>
<evidence type="ECO:0000256" key="2">
    <source>
        <dbReference type="ARBA" id="ARBA00022989"/>
    </source>
</evidence>
<feature type="transmembrane region" description="Helical" evidence="4">
    <location>
        <begin position="300"/>
        <end position="320"/>
    </location>
</feature>
<evidence type="ECO:0000259" key="5">
    <source>
        <dbReference type="PROSITE" id="PS50850"/>
    </source>
</evidence>
<feature type="transmembrane region" description="Helical" evidence="4">
    <location>
        <begin position="131"/>
        <end position="152"/>
    </location>
</feature>
<dbReference type="Gene3D" id="1.20.1250.20">
    <property type="entry name" value="MFS general substrate transporter like domains"/>
    <property type="match status" value="1"/>
</dbReference>
<organism evidence="6 7">
    <name type="scientific">Pandoraea eparura</name>
    <dbReference type="NCBI Taxonomy" id="2508291"/>
    <lineage>
        <taxon>Bacteria</taxon>
        <taxon>Pseudomonadati</taxon>
        <taxon>Pseudomonadota</taxon>
        <taxon>Betaproteobacteria</taxon>
        <taxon>Burkholderiales</taxon>
        <taxon>Burkholderiaceae</taxon>
        <taxon>Pandoraea</taxon>
    </lineage>
</organism>
<accession>A0A5E4REZ3</accession>
<keyword evidence="7" id="KW-1185">Reference proteome</keyword>
<dbReference type="Pfam" id="PF07690">
    <property type="entry name" value="MFS_1"/>
    <property type="match status" value="1"/>
</dbReference>
<dbReference type="InterPro" id="IPR052524">
    <property type="entry name" value="MFS_Cyanate_Porter"/>
</dbReference>
<evidence type="ECO:0000313" key="6">
    <source>
        <dbReference type="EMBL" id="VVD60579.1"/>
    </source>
</evidence>
<sequence>MQSAAMVICALALVGVNLRASLMAVTPLLPAIQSDLQLSAAHAGLVISLPVLLLGLAPAVSGRLARSISACRVVALAMAGACLGIVLRSLAGAGPLGWSCFVLGTVVLGTCLGAANATLPAIIKPLRPPSQVAAAGLLNVTLCLGGALAAIVSPMISSFLGNRWAPALAVWAIPAAVCAVVWWRLHGVQQAPSDVAARPARLSLSPLAIALGLNMAAQSFLSQATTAWLPTVLVSHGLTRQDAGGFLATLMVAQLLTALFGPWVANRMSNQRAVMASMYGLGLAGFAGCTQLHAPWNWCAAVLLGLGQGGTFSVALHLVVLRAGNSADARALGFSTQLLGYTISASAPFLFGMLRDQTHSWGFALPAYSLVTLLGLRAAHAAAAPSRPLLNKSFDIDKD</sequence>
<dbReference type="SUPFAM" id="SSF103473">
    <property type="entry name" value="MFS general substrate transporter"/>
    <property type="match status" value="1"/>
</dbReference>
<feature type="transmembrane region" description="Helical" evidence="4">
    <location>
        <begin position="204"/>
        <end position="223"/>
    </location>
</feature>
<dbReference type="GO" id="GO:0022857">
    <property type="term" value="F:transmembrane transporter activity"/>
    <property type="evidence" value="ECO:0007669"/>
    <property type="project" value="InterPro"/>
</dbReference>
<gene>
    <name evidence="6" type="ORF">PEP31012_00080</name>
</gene>
<dbReference type="InterPro" id="IPR036259">
    <property type="entry name" value="MFS_trans_sf"/>
</dbReference>
<protein>
    <submittedName>
        <fullName evidence="6">MFS transporter</fullName>
    </submittedName>
</protein>
<keyword evidence="3 4" id="KW-0472">Membrane</keyword>
<dbReference type="InterPro" id="IPR020846">
    <property type="entry name" value="MFS_dom"/>
</dbReference>
<feature type="transmembrane region" description="Helical" evidence="4">
    <location>
        <begin position="73"/>
        <end position="90"/>
    </location>
</feature>
<dbReference type="InterPro" id="IPR011701">
    <property type="entry name" value="MFS"/>
</dbReference>
<feature type="transmembrane region" description="Helical" evidence="4">
    <location>
        <begin position="40"/>
        <end position="61"/>
    </location>
</feature>
<dbReference type="RefSeq" id="WP_150587401.1">
    <property type="nucleotide sequence ID" value="NZ_CABPSH010000001.1"/>
</dbReference>
<feature type="transmembrane region" description="Helical" evidence="4">
    <location>
        <begin position="243"/>
        <end position="264"/>
    </location>
</feature>
<reference evidence="6 7" key="1">
    <citation type="submission" date="2019-08" db="EMBL/GenBank/DDBJ databases">
        <authorList>
            <person name="Peeters C."/>
        </authorList>
    </citation>
    <scope>NUCLEOTIDE SEQUENCE [LARGE SCALE GENOMIC DNA]</scope>
    <source>
        <strain evidence="6 7">LMG 31012</strain>
    </source>
</reference>
<feature type="transmembrane region" description="Helical" evidence="4">
    <location>
        <begin position="276"/>
        <end position="294"/>
    </location>
</feature>
<dbReference type="PANTHER" id="PTHR23523">
    <property type="match status" value="1"/>
</dbReference>
<keyword evidence="2 4" id="KW-1133">Transmembrane helix</keyword>
<keyword evidence="1 4" id="KW-0812">Transmembrane</keyword>
<dbReference type="PROSITE" id="PS50850">
    <property type="entry name" value="MFS"/>
    <property type="match status" value="1"/>
</dbReference>
<evidence type="ECO:0000256" key="1">
    <source>
        <dbReference type="ARBA" id="ARBA00022692"/>
    </source>
</evidence>
<feature type="transmembrane region" description="Helical" evidence="4">
    <location>
        <begin position="96"/>
        <end position="119"/>
    </location>
</feature>